<gene>
    <name evidence="2" type="ORF">MNBD_ACTINO02-1522</name>
</gene>
<evidence type="ECO:0000313" key="2">
    <source>
        <dbReference type="EMBL" id="VAV96426.1"/>
    </source>
</evidence>
<accession>A0A3B0S6G2</accession>
<dbReference type="GO" id="GO:0000287">
    <property type="term" value="F:magnesium ion binding"/>
    <property type="evidence" value="ECO:0007669"/>
    <property type="project" value="TreeGrafter"/>
</dbReference>
<dbReference type="GO" id="GO:0030145">
    <property type="term" value="F:manganese ion binding"/>
    <property type="evidence" value="ECO:0007669"/>
    <property type="project" value="TreeGrafter"/>
</dbReference>
<dbReference type="GO" id="GO:0005886">
    <property type="term" value="C:plasma membrane"/>
    <property type="evidence" value="ECO:0007669"/>
    <property type="project" value="TreeGrafter"/>
</dbReference>
<dbReference type="Gene3D" id="3.40.1180.10">
    <property type="entry name" value="Decaprenyl diphosphate synthase-like"/>
    <property type="match status" value="1"/>
</dbReference>
<dbReference type="GO" id="GO:0016094">
    <property type="term" value="P:polyprenol biosynthetic process"/>
    <property type="evidence" value="ECO:0007669"/>
    <property type="project" value="TreeGrafter"/>
</dbReference>
<dbReference type="GO" id="GO:0005829">
    <property type="term" value="C:cytosol"/>
    <property type="evidence" value="ECO:0007669"/>
    <property type="project" value="TreeGrafter"/>
</dbReference>
<dbReference type="GO" id="GO:0033850">
    <property type="term" value="F:Z-farnesyl diphosphate synthase activity"/>
    <property type="evidence" value="ECO:0007669"/>
    <property type="project" value="TreeGrafter"/>
</dbReference>
<reference evidence="2" key="1">
    <citation type="submission" date="2018-06" db="EMBL/GenBank/DDBJ databases">
        <authorList>
            <person name="Zhirakovskaya E."/>
        </authorList>
    </citation>
    <scope>NUCLEOTIDE SEQUENCE</scope>
</reference>
<dbReference type="NCBIfam" id="TIGR00055">
    <property type="entry name" value="uppS"/>
    <property type="match status" value="1"/>
</dbReference>
<dbReference type="EMBL" id="UOEK01000099">
    <property type="protein sequence ID" value="VAV96426.1"/>
    <property type="molecule type" value="Genomic_DNA"/>
</dbReference>
<dbReference type="InterPro" id="IPR001441">
    <property type="entry name" value="UPP_synth-like"/>
</dbReference>
<organism evidence="2">
    <name type="scientific">hydrothermal vent metagenome</name>
    <dbReference type="NCBI Taxonomy" id="652676"/>
    <lineage>
        <taxon>unclassified sequences</taxon>
        <taxon>metagenomes</taxon>
        <taxon>ecological metagenomes</taxon>
    </lineage>
</organism>
<keyword evidence="1 2" id="KW-0808">Transferase</keyword>
<dbReference type="SUPFAM" id="SSF64005">
    <property type="entry name" value="Undecaprenyl diphosphate synthase"/>
    <property type="match status" value="1"/>
</dbReference>
<feature type="non-terminal residue" evidence="2">
    <location>
        <position position="199"/>
    </location>
</feature>
<dbReference type="InterPro" id="IPR036424">
    <property type="entry name" value="UPP_synth-like_sf"/>
</dbReference>
<dbReference type="Pfam" id="PF01255">
    <property type="entry name" value="Prenyltransf"/>
    <property type="match status" value="1"/>
</dbReference>
<dbReference type="AlphaFoldDB" id="A0A3B0S6G2"/>
<dbReference type="CDD" id="cd00475">
    <property type="entry name" value="Cis_IPPS"/>
    <property type="match status" value="1"/>
</dbReference>
<dbReference type="PANTHER" id="PTHR10291">
    <property type="entry name" value="DEHYDRODOLICHYL DIPHOSPHATE SYNTHASE FAMILY MEMBER"/>
    <property type="match status" value="1"/>
</dbReference>
<protein>
    <submittedName>
        <fullName evidence="2">Undecaprenyl diphosphate synthase</fullName>
        <ecNumber evidence="2">2.5.1.31</ecNumber>
    </submittedName>
</protein>
<dbReference type="PANTHER" id="PTHR10291:SF0">
    <property type="entry name" value="DEHYDRODOLICHYL DIPHOSPHATE SYNTHASE 2"/>
    <property type="match status" value="1"/>
</dbReference>
<name>A0A3B0S6G2_9ZZZZ</name>
<proteinExistence type="predicted"/>
<sequence length="199" mass="22433">MDDRIDRDRVPRHIGIIMDGNGRWANVQNLPRIAGHARGEPALFDTIQGALELGVEWLTVYAFSTENWMRESDEVDFLMHFNADLLERRRDELDAQGVAIHFIGDKADPRIPDDLKERIRVSEERTAANTTMHLVFAFSYGGRLEIVEATKRLAARVEAGEIAVADIDEAALGAAMYLPEMPEPELIIRSSGEQRTSNF</sequence>
<dbReference type="EC" id="2.5.1.31" evidence="2"/>
<evidence type="ECO:0000256" key="1">
    <source>
        <dbReference type="ARBA" id="ARBA00022679"/>
    </source>
</evidence>
<dbReference type="GO" id="GO:0008834">
    <property type="term" value="F:ditrans,polycis-undecaprenyl-diphosphate synthase [(2E,6E)-farnesyl-diphosphate specific] activity"/>
    <property type="evidence" value="ECO:0007669"/>
    <property type="project" value="UniProtKB-EC"/>
</dbReference>